<dbReference type="GO" id="GO:0016787">
    <property type="term" value="F:hydrolase activity"/>
    <property type="evidence" value="ECO:0007669"/>
    <property type="project" value="UniProtKB-KW"/>
</dbReference>
<sequence>MKESVLTFSCEGQPLVGILAEPAGTPADVGVLIVVGGPQYRVGSHRQFALLARQLAANGFTALRFDYRSMGDSPGDARDFLAVEADIGAAITALLAARPGLRRVVLWGLCDAASAALMYLDTTRDARIAGVALLNPWARSAATLAQTHVKHYYWRRLREKTFWLKLLRGGIGLTALRTLGRNLHLARGAGAAKADARSFQDRMAAGLRGFDGPVLLILSGDDYTAKEFLEHVSHADNWAGLIHRPATTRVDLPGADHTFSSRQDANAVETVTCRWLNSFNVSSETHP</sequence>
<dbReference type="Proteomes" id="UP001606305">
    <property type="component" value="Unassembled WGS sequence"/>
</dbReference>
<proteinExistence type="predicted"/>
<evidence type="ECO:0000313" key="2">
    <source>
        <dbReference type="EMBL" id="MFG6457983.1"/>
    </source>
</evidence>
<dbReference type="InterPro" id="IPR029058">
    <property type="entry name" value="AB_hydrolase_fold"/>
</dbReference>
<comment type="caution">
    <text evidence="2">The sequence shown here is derived from an EMBL/GenBank/DDBJ whole genome shotgun (WGS) entry which is preliminary data.</text>
</comment>
<dbReference type="Gene3D" id="3.40.50.1820">
    <property type="entry name" value="alpha/beta hydrolase"/>
    <property type="match status" value="1"/>
</dbReference>
<evidence type="ECO:0000259" key="1">
    <source>
        <dbReference type="Pfam" id="PF12697"/>
    </source>
</evidence>
<dbReference type="NCBIfam" id="TIGR03100">
    <property type="entry name" value="hydr1_PEP"/>
    <property type="match status" value="1"/>
</dbReference>
<keyword evidence="2" id="KW-0378">Hydrolase</keyword>
<keyword evidence="3" id="KW-1185">Reference proteome</keyword>
<dbReference type="SUPFAM" id="SSF53474">
    <property type="entry name" value="alpha/beta-Hydrolases"/>
    <property type="match status" value="1"/>
</dbReference>
<protein>
    <submittedName>
        <fullName evidence="2">Hydrolase 1, exosortase A system-associated</fullName>
    </submittedName>
</protein>
<dbReference type="RefSeq" id="WP_394488839.1">
    <property type="nucleotide sequence ID" value="NZ_JBIGIA010000010.1"/>
</dbReference>
<dbReference type="InterPro" id="IPR000073">
    <property type="entry name" value="AB_hydrolase_1"/>
</dbReference>
<dbReference type="Pfam" id="PF12697">
    <property type="entry name" value="Abhydrolase_6"/>
    <property type="match status" value="1"/>
</dbReference>
<evidence type="ECO:0000313" key="3">
    <source>
        <dbReference type="Proteomes" id="UP001606305"/>
    </source>
</evidence>
<feature type="domain" description="AB hydrolase-1" evidence="1">
    <location>
        <begin position="46"/>
        <end position="259"/>
    </location>
</feature>
<name>A0ABW7G7Q2_9BURK</name>
<organism evidence="2 3">
    <name type="scientific">Pelomonas nitida</name>
    <dbReference type="NCBI Taxonomy" id="3299027"/>
    <lineage>
        <taxon>Bacteria</taxon>
        <taxon>Pseudomonadati</taxon>
        <taxon>Pseudomonadota</taxon>
        <taxon>Betaproteobacteria</taxon>
        <taxon>Burkholderiales</taxon>
        <taxon>Sphaerotilaceae</taxon>
        <taxon>Roseateles</taxon>
    </lineage>
</organism>
<reference evidence="2 3" key="1">
    <citation type="submission" date="2024-09" db="EMBL/GenBank/DDBJ databases">
        <title>Novel species of the genus Pelomonas and Roseateles isolated from streams.</title>
        <authorList>
            <person name="Lu H."/>
        </authorList>
    </citation>
    <scope>NUCLEOTIDE SEQUENCE [LARGE SCALE GENOMIC DNA]</scope>
    <source>
        <strain evidence="2 3">BYS96W</strain>
    </source>
</reference>
<dbReference type="InterPro" id="IPR017531">
    <property type="entry name" value="Hydrolase-1_PEP"/>
</dbReference>
<dbReference type="EMBL" id="JBIGIA010000010">
    <property type="protein sequence ID" value="MFG6457983.1"/>
    <property type="molecule type" value="Genomic_DNA"/>
</dbReference>
<accession>A0ABW7G7Q2</accession>
<gene>
    <name evidence="2" type="ORF">ACG00X_14170</name>
</gene>